<gene>
    <name evidence="3" type="ORF">C1I89_01960</name>
</gene>
<keyword evidence="4" id="KW-1185">Reference proteome</keyword>
<dbReference type="NCBIfam" id="TIGR01730">
    <property type="entry name" value="RND_mfp"/>
    <property type="match status" value="1"/>
</dbReference>
<proteinExistence type="inferred from homology"/>
<sequence length="259" mass="27267">MKLPVPRPRAFVALVLAAAGLPAQAQDLAPAALPELSSDPNAIRVLLAADPESTLAAPMAGRLQSTQAQLGRHVEKGEVVFRLDCEEPQARLRMASAELAGARENLRAKTGLRKLDAAGDTEVALARAAAERAAAAQALAQAQVDYCTVAAPFSGRIAKVYVRPFETVNAGAPLIDLVGDGPPRLRLNLPSRQLGRVQAGTAFQLNVVETGKQYQARVTAVNARVDAVAQSIELEGRAEDPGRELLPGMSGIADFGFPR</sequence>
<dbReference type="InterPro" id="IPR006143">
    <property type="entry name" value="RND_pump_MFP"/>
</dbReference>
<protein>
    <submittedName>
        <fullName evidence="3">Efflux transporter periplasmic adaptor subunit</fullName>
    </submittedName>
</protein>
<reference evidence="3 4" key="1">
    <citation type="submission" date="2018-01" db="EMBL/GenBank/DDBJ databases">
        <title>The draft genome of an aniline degradation strain ANB-1.</title>
        <authorList>
            <person name="Zhang L."/>
            <person name="Jiang J."/>
        </authorList>
    </citation>
    <scope>NUCLEOTIDE SEQUENCE [LARGE SCALE GENOMIC DNA]</scope>
    <source>
        <strain evidence="3 4">ANB-1</strain>
    </source>
</reference>
<dbReference type="Gene3D" id="2.40.30.170">
    <property type="match status" value="1"/>
</dbReference>
<name>A0A2N8KNY1_9BURK</name>
<dbReference type="AlphaFoldDB" id="A0A2N8KNY1"/>
<dbReference type="SUPFAM" id="SSF111369">
    <property type="entry name" value="HlyD-like secretion proteins"/>
    <property type="match status" value="1"/>
</dbReference>
<dbReference type="EMBL" id="POQS01000001">
    <property type="protein sequence ID" value="PND35183.1"/>
    <property type="molecule type" value="Genomic_DNA"/>
</dbReference>
<evidence type="ECO:0000313" key="3">
    <source>
        <dbReference type="EMBL" id="PND35183.1"/>
    </source>
</evidence>
<comment type="similarity">
    <text evidence="1">Belongs to the membrane fusion protein (MFP) (TC 8.A.1) family.</text>
</comment>
<dbReference type="Gene3D" id="2.40.50.100">
    <property type="match status" value="1"/>
</dbReference>
<comment type="caution">
    <text evidence="3">The sequence shown here is derived from an EMBL/GenBank/DDBJ whole genome shotgun (WGS) entry which is preliminary data.</text>
</comment>
<feature type="chain" id="PRO_5014918779" evidence="2">
    <location>
        <begin position="26"/>
        <end position="259"/>
    </location>
</feature>
<evidence type="ECO:0000256" key="2">
    <source>
        <dbReference type="SAM" id="SignalP"/>
    </source>
</evidence>
<accession>A0A2N8KNY1</accession>
<dbReference type="GO" id="GO:0015562">
    <property type="term" value="F:efflux transmembrane transporter activity"/>
    <property type="evidence" value="ECO:0007669"/>
    <property type="project" value="TreeGrafter"/>
</dbReference>
<keyword evidence="2" id="KW-0732">Signal</keyword>
<evidence type="ECO:0000256" key="1">
    <source>
        <dbReference type="ARBA" id="ARBA00009477"/>
    </source>
</evidence>
<evidence type="ECO:0000313" key="4">
    <source>
        <dbReference type="Proteomes" id="UP000235994"/>
    </source>
</evidence>
<dbReference type="PANTHER" id="PTHR30469:SF11">
    <property type="entry name" value="BLL4320 PROTEIN"/>
    <property type="match status" value="1"/>
</dbReference>
<dbReference type="GO" id="GO:1990281">
    <property type="term" value="C:efflux pump complex"/>
    <property type="evidence" value="ECO:0007669"/>
    <property type="project" value="TreeGrafter"/>
</dbReference>
<organism evidence="3 4">
    <name type="scientific">Achromobacter pulmonis</name>
    <dbReference type="NCBI Taxonomy" id="1389932"/>
    <lineage>
        <taxon>Bacteria</taxon>
        <taxon>Pseudomonadati</taxon>
        <taxon>Pseudomonadota</taxon>
        <taxon>Betaproteobacteria</taxon>
        <taxon>Burkholderiales</taxon>
        <taxon>Alcaligenaceae</taxon>
        <taxon>Achromobacter</taxon>
    </lineage>
</organism>
<dbReference type="Proteomes" id="UP000235994">
    <property type="component" value="Unassembled WGS sequence"/>
</dbReference>
<feature type="signal peptide" evidence="2">
    <location>
        <begin position="1"/>
        <end position="25"/>
    </location>
</feature>
<dbReference type="PANTHER" id="PTHR30469">
    <property type="entry name" value="MULTIDRUG RESISTANCE PROTEIN MDTA"/>
    <property type="match status" value="1"/>
</dbReference>